<dbReference type="Gene3D" id="3.20.20.70">
    <property type="entry name" value="Aldolase class I"/>
    <property type="match status" value="1"/>
</dbReference>
<evidence type="ECO:0000256" key="2">
    <source>
        <dbReference type="ARBA" id="ARBA00022485"/>
    </source>
</evidence>
<dbReference type="NCBIfam" id="TIGR02495">
    <property type="entry name" value="NrdG2"/>
    <property type="match status" value="1"/>
</dbReference>
<keyword evidence="5" id="KW-0408">Iron</keyword>
<dbReference type="GO" id="GO:0046872">
    <property type="term" value="F:metal ion binding"/>
    <property type="evidence" value="ECO:0007669"/>
    <property type="project" value="UniProtKB-KW"/>
</dbReference>
<dbReference type="CDD" id="cd01335">
    <property type="entry name" value="Radical_SAM"/>
    <property type="match status" value="1"/>
</dbReference>
<keyword evidence="8" id="KW-0456">Lyase</keyword>
<dbReference type="AlphaFoldDB" id="A0A846MX38"/>
<dbReference type="EMBL" id="JAASRM010000001">
    <property type="protein sequence ID" value="NIK87976.1"/>
    <property type="molecule type" value="Genomic_DNA"/>
</dbReference>
<dbReference type="PANTHER" id="PTHR30352">
    <property type="entry name" value="PYRUVATE FORMATE-LYASE-ACTIVATING ENZYME"/>
    <property type="match status" value="1"/>
</dbReference>
<comment type="caution">
    <text evidence="8">The sequence shown here is derived from an EMBL/GenBank/DDBJ whole genome shotgun (WGS) entry which is preliminary data.</text>
</comment>
<protein>
    <submittedName>
        <fullName evidence="8">Pyruvate formate lyase activating enzyme</fullName>
        <ecNumber evidence="8">1.97.1.4</ecNumber>
    </submittedName>
</protein>
<evidence type="ECO:0000256" key="4">
    <source>
        <dbReference type="ARBA" id="ARBA00022723"/>
    </source>
</evidence>
<dbReference type="Pfam" id="PF04055">
    <property type="entry name" value="Radical_SAM"/>
    <property type="match status" value="1"/>
</dbReference>
<organism evidence="8 9">
    <name type="scientific">Rhizomicrobium palustre</name>
    <dbReference type="NCBI Taxonomy" id="189966"/>
    <lineage>
        <taxon>Bacteria</taxon>
        <taxon>Pseudomonadati</taxon>
        <taxon>Pseudomonadota</taxon>
        <taxon>Alphaproteobacteria</taxon>
        <taxon>Micropepsales</taxon>
        <taxon>Micropepsaceae</taxon>
        <taxon>Rhizomicrobium</taxon>
    </lineage>
</organism>
<keyword evidence="8" id="KW-0560">Oxidoreductase</keyword>
<evidence type="ECO:0000256" key="1">
    <source>
        <dbReference type="ARBA" id="ARBA00001966"/>
    </source>
</evidence>
<comment type="cofactor">
    <cofactor evidence="1">
        <name>[4Fe-4S] cluster</name>
        <dbReference type="ChEBI" id="CHEBI:49883"/>
    </cofactor>
</comment>
<feature type="domain" description="Radical SAM core" evidence="7">
    <location>
        <begin position="22"/>
        <end position="168"/>
    </location>
</feature>
<evidence type="ECO:0000256" key="5">
    <source>
        <dbReference type="ARBA" id="ARBA00023004"/>
    </source>
</evidence>
<keyword evidence="8" id="KW-0670">Pyruvate</keyword>
<dbReference type="InterPro" id="IPR007197">
    <property type="entry name" value="rSAM"/>
</dbReference>
<evidence type="ECO:0000313" key="9">
    <source>
        <dbReference type="Proteomes" id="UP000570514"/>
    </source>
</evidence>
<dbReference type="EC" id="1.97.1.4" evidence="8"/>
<keyword evidence="4" id="KW-0479">Metal-binding</keyword>
<evidence type="ECO:0000256" key="3">
    <source>
        <dbReference type="ARBA" id="ARBA00022691"/>
    </source>
</evidence>
<keyword evidence="6" id="KW-0411">Iron-sulfur</keyword>
<gene>
    <name evidence="8" type="ORF">FHS83_001294</name>
</gene>
<name>A0A846MX38_9PROT</name>
<dbReference type="InterPro" id="IPR012840">
    <property type="entry name" value="NrdG2"/>
</dbReference>
<dbReference type="InterPro" id="IPR013785">
    <property type="entry name" value="Aldolase_TIM"/>
</dbReference>
<proteinExistence type="predicted"/>
<dbReference type="InterPro" id="IPR034457">
    <property type="entry name" value="Organic_radical-activating"/>
</dbReference>
<sequence>MRVGGLQPWSTCDWPGELVATVFTQGCSWACPYCHNPDLRCPKGDGRVAWSEVISFLTHRRGLLDGVVISGGEPLLQGNLCDAASEIKKLGFKLGLHTGGSVPERFAAVLPLLDWVGFDIKAPFDEYESITGVPGSGAVAKESLALLLKSGVPHQLRTTVHPKLLDDAAIERLNADLAALGCGPTLIQEFRKEGVADTGL</sequence>
<keyword evidence="3" id="KW-0949">S-adenosyl-L-methionine</keyword>
<dbReference type="PANTHER" id="PTHR30352:SF13">
    <property type="entry name" value="GLYCYL-RADICAL ENZYME ACTIVATING ENZYME YJJW-RELATED"/>
    <property type="match status" value="1"/>
</dbReference>
<dbReference type="GO" id="GO:0043365">
    <property type="term" value="F:[formate-C-acetyltransferase]-activating enzyme activity"/>
    <property type="evidence" value="ECO:0007669"/>
    <property type="project" value="UniProtKB-EC"/>
</dbReference>
<dbReference type="GO" id="GO:0016829">
    <property type="term" value="F:lyase activity"/>
    <property type="evidence" value="ECO:0007669"/>
    <property type="project" value="UniProtKB-KW"/>
</dbReference>
<evidence type="ECO:0000256" key="6">
    <source>
        <dbReference type="ARBA" id="ARBA00023014"/>
    </source>
</evidence>
<dbReference type="Proteomes" id="UP000570514">
    <property type="component" value="Unassembled WGS sequence"/>
</dbReference>
<dbReference type="SFLD" id="SFLDS00029">
    <property type="entry name" value="Radical_SAM"/>
    <property type="match status" value="1"/>
</dbReference>
<accession>A0A846MX38</accession>
<keyword evidence="9" id="KW-1185">Reference proteome</keyword>
<dbReference type="SUPFAM" id="SSF102114">
    <property type="entry name" value="Radical SAM enzymes"/>
    <property type="match status" value="1"/>
</dbReference>
<dbReference type="SFLD" id="SFLDG01094">
    <property type="entry name" value="Uncharacterised_Radical_SAM_Su"/>
    <property type="match status" value="1"/>
</dbReference>
<reference evidence="8 9" key="1">
    <citation type="submission" date="2020-03" db="EMBL/GenBank/DDBJ databases">
        <title>Genomic Encyclopedia of Type Strains, Phase IV (KMG-IV): sequencing the most valuable type-strain genomes for metagenomic binning, comparative biology and taxonomic classification.</title>
        <authorList>
            <person name="Goeker M."/>
        </authorList>
    </citation>
    <scope>NUCLEOTIDE SEQUENCE [LARGE SCALE GENOMIC DNA]</scope>
    <source>
        <strain evidence="8 9">DSM 19867</strain>
    </source>
</reference>
<dbReference type="GO" id="GO:0051539">
    <property type="term" value="F:4 iron, 4 sulfur cluster binding"/>
    <property type="evidence" value="ECO:0007669"/>
    <property type="project" value="UniProtKB-KW"/>
</dbReference>
<dbReference type="RefSeq" id="WP_167082021.1">
    <property type="nucleotide sequence ID" value="NZ_BAAADC010000001.1"/>
</dbReference>
<evidence type="ECO:0000259" key="7">
    <source>
        <dbReference type="Pfam" id="PF04055"/>
    </source>
</evidence>
<dbReference type="InterPro" id="IPR058240">
    <property type="entry name" value="rSAM_sf"/>
</dbReference>
<evidence type="ECO:0000313" key="8">
    <source>
        <dbReference type="EMBL" id="NIK87976.1"/>
    </source>
</evidence>
<keyword evidence="2" id="KW-0004">4Fe-4S</keyword>